<evidence type="ECO:0000313" key="3">
    <source>
        <dbReference type="Proteomes" id="UP000785679"/>
    </source>
</evidence>
<gene>
    <name evidence="2" type="ORF">FGO68_gene7966</name>
</gene>
<organism evidence="2 3">
    <name type="scientific">Halteria grandinella</name>
    <dbReference type="NCBI Taxonomy" id="5974"/>
    <lineage>
        <taxon>Eukaryota</taxon>
        <taxon>Sar</taxon>
        <taxon>Alveolata</taxon>
        <taxon>Ciliophora</taxon>
        <taxon>Intramacronucleata</taxon>
        <taxon>Spirotrichea</taxon>
        <taxon>Stichotrichia</taxon>
        <taxon>Sporadotrichida</taxon>
        <taxon>Halteriidae</taxon>
        <taxon>Halteria</taxon>
    </lineage>
</organism>
<dbReference type="AlphaFoldDB" id="A0A8J8NQ60"/>
<evidence type="ECO:0000313" key="2">
    <source>
        <dbReference type="EMBL" id="TNV79852.1"/>
    </source>
</evidence>
<dbReference type="Proteomes" id="UP000785679">
    <property type="component" value="Unassembled WGS sequence"/>
</dbReference>
<name>A0A8J8NQ60_HALGN</name>
<accession>A0A8J8NQ60</accession>
<keyword evidence="1" id="KW-0472">Membrane</keyword>
<keyword evidence="1" id="KW-1133">Transmembrane helix</keyword>
<dbReference type="EMBL" id="RRYP01008321">
    <property type="protein sequence ID" value="TNV79852.1"/>
    <property type="molecule type" value="Genomic_DNA"/>
</dbReference>
<keyword evidence="3" id="KW-1185">Reference proteome</keyword>
<protein>
    <submittedName>
        <fullName evidence="2">Uncharacterized protein</fullName>
    </submittedName>
</protein>
<proteinExistence type="predicted"/>
<reference evidence="2" key="1">
    <citation type="submission" date="2019-06" db="EMBL/GenBank/DDBJ databases">
        <authorList>
            <person name="Zheng W."/>
        </authorList>
    </citation>
    <scope>NUCLEOTIDE SEQUENCE</scope>
    <source>
        <strain evidence="2">QDHG01</strain>
    </source>
</reference>
<comment type="caution">
    <text evidence="2">The sequence shown here is derived from an EMBL/GenBank/DDBJ whole genome shotgun (WGS) entry which is preliminary data.</text>
</comment>
<evidence type="ECO:0000256" key="1">
    <source>
        <dbReference type="SAM" id="Phobius"/>
    </source>
</evidence>
<feature type="transmembrane region" description="Helical" evidence="1">
    <location>
        <begin position="118"/>
        <end position="138"/>
    </location>
</feature>
<keyword evidence="1" id="KW-0812">Transmembrane</keyword>
<feature type="transmembrane region" description="Helical" evidence="1">
    <location>
        <begin position="87"/>
        <end position="106"/>
    </location>
</feature>
<sequence length="144" mass="16833">MSMQGLMHLMIMTMMEIFQDFFSNKVQRISKIVSQTVQLHLIIHMQQIPPLEAIRHRLLQIRTTLPFVAFIFDHSTKRLMNLPEKSLYLMLKLIAIVYYLGAYVLALQQPGVTSNYYIIGNVNFIVFPPITLMYAFLLRKKKLG</sequence>